<gene>
    <name evidence="2" type="ORF">HYN48_13935</name>
</gene>
<keyword evidence="1" id="KW-0472">Membrane</keyword>
<proteinExistence type="predicted"/>
<evidence type="ECO:0000313" key="3">
    <source>
        <dbReference type="Proteomes" id="UP000244193"/>
    </source>
</evidence>
<keyword evidence="1" id="KW-0812">Transmembrane</keyword>
<feature type="transmembrane region" description="Helical" evidence="1">
    <location>
        <begin position="7"/>
        <end position="24"/>
    </location>
</feature>
<evidence type="ECO:0000313" key="2">
    <source>
        <dbReference type="EMBL" id="AWA31099.1"/>
    </source>
</evidence>
<reference evidence="2 3" key="1">
    <citation type="submission" date="2018-04" db="EMBL/GenBank/DDBJ databases">
        <title>Genome sequencing of Flavobacterium sp. HYN0048.</title>
        <authorList>
            <person name="Yi H."/>
            <person name="Baek C."/>
        </authorList>
    </citation>
    <scope>NUCLEOTIDE SEQUENCE [LARGE SCALE GENOMIC DNA]</scope>
    <source>
        <strain evidence="2 3">HYN0048</strain>
    </source>
</reference>
<dbReference type="EMBL" id="CP028811">
    <property type="protein sequence ID" value="AWA31099.1"/>
    <property type="molecule type" value="Genomic_DNA"/>
</dbReference>
<dbReference type="KEGG" id="fmg:HYN48_13935"/>
<dbReference type="RefSeq" id="WP_108372762.1">
    <property type="nucleotide sequence ID" value="NZ_CP028811.1"/>
</dbReference>
<organism evidence="2 3">
    <name type="scientific">Flavobacterium magnum</name>
    <dbReference type="NCBI Taxonomy" id="2162713"/>
    <lineage>
        <taxon>Bacteria</taxon>
        <taxon>Pseudomonadati</taxon>
        <taxon>Bacteroidota</taxon>
        <taxon>Flavobacteriia</taxon>
        <taxon>Flavobacteriales</taxon>
        <taxon>Flavobacteriaceae</taxon>
        <taxon>Flavobacterium</taxon>
    </lineage>
</organism>
<feature type="transmembrane region" description="Helical" evidence="1">
    <location>
        <begin position="81"/>
        <end position="100"/>
    </location>
</feature>
<dbReference type="OrthoDB" id="9928614at2"/>
<accession>A0A2S0RHT2</accession>
<keyword evidence="3" id="KW-1185">Reference proteome</keyword>
<sequence length="169" mass="19854">MTKKTSLIIIISILWISIITSICLVKNYNVNFIFGIVGLSIVTITYNKFREFSFGILALLIFLSIFNVVSFSYAFGLYFHIFGGRLNIPSVILFCVLFFTQIEKFVDLRQNWFKEDETEIQYHKEKKTRMFKNNFQNLSEIELRKKLESGQLVEEAKIAINELLLERNE</sequence>
<evidence type="ECO:0000256" key="1">
    <source>
        <dbReference type="SAM" id="Phobius"/>
    </source>
</evidence>
<dbReference type="AlphaFoldDB" id="A0A2S0RHT2"/>
<dbReference type="Proteomes" id="UP000244193">
    <property type="component" value="Chromosome"/>
</dbReference>
<feature type="transmembrane region" description="Helical" evidence="1">
    <location>
        <begin position="30"/>
        <end position="47"/>
    </location>
</feature>
<keyword evidence="1" id="KW-1133">Transmembrane helix</keyword>
<name>A0A2S0RHT2_9FLAO</name>
<protein>
    <submittedName>
        <fullName evidence="2">Uncharacterized protein</fullName>
    </submittedName>
</protein>
<feature type="transmembrane region" description="Helical" evidence="1">
    <location>
        <begin position="54"/>
        <end position="75"/>
    </location>
</feature>